<reference evidence="4 5" key="1">
    <citation type="journal article" date="2018" name="Mol. Biol. Evol.">
        <title>Broad Genomic Sampling Reveals a Smut Pathogenic Ancestry of the Fungal Clade Ustilaginomycotina.</title>
        <authorList>
            <person name="Kijpornyongpan T."/>
            <person name="Mondo S.J."/>
            <person name="Barry K."/>
            <person name="Sandor L."/>
            <person name="Lee J."/>
            <person name="Lipzen A."/>
            <person name="Pangilinan J."/>
            <person name="LaButti K."/>
            <person name="Hainaut M."/>
            <person name="Henrissat B."/>
            <person name="Grigoriev I.V."/>
            <person name="Spatafora J.W."/>
            <person name="Aime M.C."/>
        </authorList>
    </citation>
    <scope>NUCLEOTIDE SEQUENCE [LARGE SCALE GENOMIC DNA]</scope>
    <source>
        <strain evidence="4 5">MCA 4658</strain>
    </source>
</reference>
<dbReference type="InParanoid" id="A0A316VXZ8"/>
<proteinExistence type="predicted"/>
<dbReference type="GO" id="GO:0070402">
    <property type="term" value="F:NADPH binding"/>
    <property type="evidence" value="ECO:0007669"/>
    <property type="project" value="TreeGrafter"/>
</dbReference>
<dbReference type="OrthoDB" id="203908at2759"/>
<dbReference type="Gene3D" id="3.40.50.720">
    <property type="entry name" value="NAD(P)-binding Rossmann-like Domain"/>
    <property type="match status" value="1"/>
</dbReference>
<protein>
    <submittedName>
        <fullName evidence="4">Quinone oxidoreductase putative</fullName>
    </submittedName>
</protein>
<feature type="domain" description="Enoyl reductase (ER)" evidence="3">
    <location>
        <begin position="15"/>
        <end position="358"/>
    </location>
</feature>
<dbReference type="InterPro" id="IPR020843">
    <property type="entry name" value="ER"/>
</dbReference>
<dbReference type="Proteomes" id="UP000245783">
    <property type="component" value="Unassembled WGS sequence"/>
</dbReference>
<dbReference type="PANTHER" id="PTHR48106:SF18">
    <property type="entry name" value="QUINONE OXIDOREDUCTASE PIG3"/>
    <property type="match status" value="1"/>
</dbReference>
<dbReference type="Pfam" id="PF00107">
    <property type="entry name" value="ADH_zinc_N"/>
    <property type="match status" value="1"/>
</dbReference>
<dbReference type="InterPro" id="IPR011032">
    <property type="entry name" value="GroES-like_sf"/>
</dbReference>
<keyword evidence="5" id="KW-1185">Reference proteome</keyword>
<dbReference type="STRING" id="1522189.A0A316VXZ8"/>
<evidence type="ECO:0000259" key="3">
    <source>
        <dbReference type="SMART" id="SM00829"/>
    </source>
</evidence>
<evidence type="ECO:0000256" key="2">
    <source>
        <dbReference type="ARBA" id="ARBA00023002"/>
    </source>
</evidence>
<dbReference type="SUPFAM" id="SSF50129">
    <property type="entry name" value="GroES-like"/>
    <property type="match status" value="1"/>
</dbReference>
<dbReference type="EMBL" id="KZ819382">
    <property type="protein sequence ID" value="PWN42194.1"/>
    <property type="molecule type" value="Genomic_DNA"/>
</dbReference>
<dbReference type="SUPFAM" id="SSF51735">
    <property type="entry name" value="NAD(P)-binding Rossmann-fold domains"/>
    <property type="match status" value="1"/>
</dbReference>
<dbReference type="GO" id="GO:0016651">
    <property type="term" value="F:oxidoreductase activity, acting on NAD(P)H"/>
    <property type="evidence" value="ECO:0007669"/>
    <property type="project" value="TreeGrafter"/>
</dbReference>
<dbReference type="RefSeq" id="XP_025369354.1">
    <property type="nucleotide sequence ID" value="XM_025514021.1"/>
</dbReference>
<dbReference type="Pfam" id="PF08240">
    <property type="entry name" value="ADH_N"/>
    <property type="match status" value="1"/>
</dbReference>
<organism evidence="4 5">
    <name type="scientific">Ceraceosorus guamensis</name>
    <dbReference type="NCBI Taxonomy" id="1522189"/>
    <lineage>
        <taxon>Eukaryota</taxon>
        <taxon>Fungi</taxon>
        <taxon>Dikarya</taxon>
        <taxon>Basidiomycota</taxon>
        <taxon>Ustilaginomycotina</taxon>
        <taxon>Exobasidiomycetes</taxon>
        <taxon>Ceraceosorales</taxon>
        <taxon>Ceraceosoraceae</taxon>
        <taxon>Ceraceosorus</taxon>
    </lineage>
</organism>
<keyword evidence="2" id="KW-0560">Oxidoreductase</keyword>
<dbReference type="AlphaFoldDB" id="A0A316VXZ8"/>
<name>A0A316VXZ8_9BASI</name>
<evidence type="ECO:0000313" key="4">
    <source>
        <dbReference type="EMBL" id="PWN42194.1"/>
    </source>
</evidence>
<accession>A0A316VXZ8</accession>
<evidence type="ECO:0000313" key="5">
    <source>
        <dbReference type="Proteomes" id="UP000245783"/>
    </source>
</evidence>
<sequence length="361" mass="38996">MATNMRAIHIKGDKGPASALYIGEAPAPALQKGQGAKEDEDKVIVRIKYAGINRMDTLQREGKYPIPPGASPILGVEFSGVVEDLVPSASSNDPTTSNGLKVGDEVFGLNTGGCYAELVKLPARMVLKKPKEISWEEAAAIPEVWLTAFQAQRWIANLQPGEDILIHAGASSVGLAAIQLAKSFGARHIYVTAGSQEKIESCKSLGATEGINYKTSVWEEELKKLTSSRGVNVIMDFLGGPYFGPNIRSLALDGRLVLQGLMGGSPVCEVDLTQVLVKRLHIEGSTLRSRSLEYQSSLMQDLLKSGVLEKIVKGCDKPGKSASDEHHRIAIHKVFDWAQAKEAHEEMEANKNTGKILLKIS</sequence>
<keyword evidence="1" id="KW-0521">NADP</keyword>
<evidence type="ECO:0000256" key="1">
    <source>
        <dbReference type="ARBA" id="ARBA00022857"/>
    </source>
</evidence>
<dbReference type="SMART" id="SM00829">
    <property type="entry name" value="PKS_ER"/>
    <property type="match status" value="1"/>
</dbReference>
<dbReference type="NCBIfam" id="TIGR02824">
    <property type="entry name" value="quinone_pig3"/>
    <property type="match status" value="1"/>
</dbReference>
<gene>
    <name evidence="4" type="ORF">IE81DRAFT_323682</name>
</gene>
<dbReference type="InterPro" id="IPR036291">
    <property type="entry name" value="NAD(P)-bd_dom_sf"/>
</dbReference>
<dbReference type="GeneID" id="37035891"/>
<dbReference type="InterPro" id="IPR014189">
    <property type="entry name" value="Quinone_OxRdtase_PIG3"/>
</dbReference>
<dbReference type="PANTHER" id="PTHR48106">
    <property type="entry name" value="QUINONE OXIDOREDUCTASE PIG3-RELATED"/>
    <property type="match status" value="1"/>
</dbReference>
<dbReference type="CDD" id="cd05276">
    <property type="entry name" value="p53_inducible_oxidoreductase"/>
    <property type="match status" value="1"/>
</dbReference>
<dbReference type="InterPro" id="IPR013149">
    <property type="entry name" value="ADH-like_C"/>
</dbReference>
<dbReference type="Gene3D" id="3.90.180.10">
    <property type="entry name" value="Medium-chain alcohol dehydrogenases, catalytic domain"/>
    <property type="match status" value="1"/>
</dbReference>
<dbReference type="InterPro" id="IPR013154">
    <property type="entry name" value="ADH-like_N"/>
</dbReference>